<evidence type="ECO:0000313" key="8">
    <source>
        <dbReference type="Proteomes" id="UP000198752"/>
    </source>
</evidence>
<dbReference type="NCBIfam" id="NF002677">
    <property type="entry name" value="PRK02406.1"/>
    <property type="match status" value="1"/>
</dbReference>
<comment type="function">
    <text evidence="5">Poorly processive, error-prone DNA polymerase involved in untargeted mutagenesis. Copies undamaged DNA at stalled replication forks, which arise in vivo from mismatched or misaligned primer ends. These misaligned primers can be extended by PolIV. Exhibits no 3'-5' exonuclease (proofreading) activity. May be involved in translesional synthesis, in conjunction with the beta clamp from PolIII.</text>
</comment>
<keyword evidence="5" id="KW-0808">Transferase</keyword>
<gene>
    <name evidence="5" type="primary">dinB</name>
    <name evidence="7" type="ORF">SAMN02982927_00046</name>
</gene>
<dbReference type="GO" id="GO:0005829">
    <property type="term" value="C:cytosol"/>
    <property type="evidence" value="ECO:0007669"/>
    <property type="project" value="TreeGrafter"/>
</dbReference>
<dbReference type="Gene3D" id="3.40.1170.60">
    <property type="match status" value="1"/>
</dbReference>
<dbReference type="PANTHER" id="PTHR11076:SF33">
    <property type="entry name" value="DNA POLYMERASE KAPPA"/>
    <property type="match status" value="1"/>
</dbReference>
<evidence type="ECO:0000259" key="6">
    <source>
        <dbReference type="PROSITE" id="PS50173"/>
    </source>
</evidence>
<dbReference type="Pfam" id="PF00817">
    <property type="entry name" value="IMS"/>
    <property type="match status" value="1"/>
</dbReference>
<dbReference type="SUPFAM" id="SSF56672">
    <property type="entry name" value="DNA/RNA polymerases"/>
    <property type="match status" value="1"/>
</dbReference>
<dbReference type="SUPFAM" id="SSF100879">
    <property type="entry name" value="Lesion bypass DNA polymerase (Y-family), little finger domain"/>
    <property type="match status" value="1"/>
</dbReference>
<evidence type="ECO:0000256" key="5">
    <source>
        <dbReference type="HAMAP-Rule" id="MF_01113"/>
    </source>
</evidence>
<feature type="active site" evidence="5">
    <location>
        <position position="108"/>
    </location>
</feature>
<dbReference type="Pfam" id="PF11798">
    <property type="entry name" value="IMS_HHH"/>
    <property type="match status" value="1"/>
</dbReference>
<dbReference type="PROSITE" id="PS50173">
    <property type="entry name" value="UMUC"/>
    <property type="match status" value="1"/>
</dbReference>
<dbReference type="GO" id="GO:0003684">
    <property type="term" value="F:damaged DNA binding"/>
    <property type="evidence" value="ECO:0007669"/>
    <property type="project" value="InterPro"/>
</dbReference>
<dbReference type="STRING" id="269670.SAMN02982927_00046"/>
<protein>
    <recommendedName>
        <fullName evidence="5">DNA polymerase IV</fullName>
        <shortName evidence="5">Pol IV</shortName>
        <ecNumber evidence="5">2.7.7.7</ecNumber>
    </recommendedName>
</protein>
<dbReference type="InterPro" id="IPR022880">
    <property type="entry name" value="DNApol_IV"/>
</dbReference>
<dbReference type="InterPro" id="IPR001126">
    <property type="entry name" value="UmuC"/>
</dbReference>
<accession>A0A1I2MRR9</accession>
<dbReference type="Pfam" id="PF11799">
    <property type="entry name" value="IMS_C"/>
    <property type="match status" value="1"/>
</dbReference>
<feature type="binding site" evidence="5">
    <location>
        <position position="107"/>
    </location>
    <ligand>
        <name>Mg(2+)</name>
        <dbReference type="ChEBI" id="CHEBI:18420"/>
    </ligand>
</feature>
<dbReference type="GO" id="GO:0006281">
    <property type="term" value="P:DNA repair"/>
    <property type="evidence" value="ECO:0007669"/>
    <property type="project" value="UniProtKB-UniRule"/>
</dbReference>
<dbReference type="PANTHER" id="PTHR11076">
    <property type="entry name" value="DNA REPAIR POLYMERASE UMUC / TRANSFERASE FAMILY MEMBER"/>
    <property type="match status" value="1"/>
</dbReference>
<dbReference type="InterPro" id="IPR043128">
    <property type="entry name" value="Rev_trsase/Diguanyl_cyclase"/>
</dbReference>
<dbReference type="Proteomes" id="UP000198752">
    <property type="component" value="Unassembled WGS sequence"/>
</dbReference>
<keyword evidence="5" id="KW-0479">Metal-binding</keyword>
<dbReference type="GO" id="GO:0009432">
    <property type="term" value="P:SOS response"/>
    <property type="evidence" value="ECO:0007669"/>
    <property type="project" value="TreeGrafter"/>
</dbReference>
<dbReference type="Gene3D" id="3.30.1490.100">
    <property type="entry name" value="DNA polymerase, Y-family, little finger domain"/>
    <property type="match status" value="1"/>
</dbReference>
<feature type="binding site" evidence="5">
    <location>
        <position position="11"/>
    </location>
    <ligand>
        <name>Mg(2+)</name>
        <dbReference type="ChEBI" id="CHEBI:18420"/>
    </ligand>
</feature>
<keyword evidence="5" id="KW-0963">Cytoplasm</keyword>
<dbReference type="GO" id="GO:0000287">
    <property type="term" value="F:magnesium ion binding"/>
    <property type="evidence" value="ECO:0007669"/>
    <property type="project" value="UniProtKB-UniRule"/>
</dbReference>
<dbReference type="InterPro" id="IPR050116">
    <property type="entry name" value="DNA_polymerase-Y"/>
</dbReference>
<organism evidence="7 8">
    <name type="scientific">Sporolactobacillus nakayamae</name>
    <dbReference type="NCBI Taxonomy" id="269670"/>
    <lineage>
        <taxon>Bacteria</taxon>
        <taxon>Bacillati</taxon>
        <taxon>Bacillota</taxon>
        <taxon>Bacilli</taxon>
        <taxon>Bacillales</taxon>
        <taxon>Sporolactobacillaceae</taxon>
        <taxon>Sporolactobacillus</taxon>
    </lineage>
</organism>
<comment type="similarity">
    <text evidence="1 5">Belongs to the DNA polymerase type-Y family.</text>
</comment>
<reference evidence="8" key="1">
    <citation type="submission" date="2016-10" db="EMBL/GenBank/DDBJ databases">
        <authorList>
            <person name="Varghese N."/>
            <person name="Submissions S."/>
        </authorList>
    </citation>
    <scope>NUCLEOTIDE SEQUENCE [LARGE SCALE GENOMIC DNA]</scope>
    <source>
        <strain evidence="8">ATCC 700379</strain>
    </source>
</reference>
<dbReference type="CDD" id="cd03586">
    <property type="entry name" value="PolY_Pol_IV_kappa"/>
    <property type="match status" value="1"/>
</dbReference>
<evidence type="ECO:0000256" key="4">
    <source>
        <dbReference type="ARBA" id="ARBA00022932"/>
    </source>
</evidence>
<evidence type="ECO:0000313" key="7">
    <source>
        <dbReference type="EMBL" id="SFF94184.1"/>
    </source>
</evidence>
<dbReference type="EC" id="2.7.7.7" evidence="5"/>
<dbReference type="HAMAP" id="MF_01113">
    <property type="entry name" value="DNApol_IV"/>
    <property type="match status" value="1"/>
</dbReference>
<keyword evidence="4 5" id="KW-0239">DNA-directed DNA polymerase</keyword>
<keyword evidence="5" id="KW-0238">DNA-binding</keyword>
<keyword evidence="5" id="KW-0227">DNA damage</keyword>
<comment type="catalytic activity">
    <reaction evidence="5">
        <text>DNA(n) + a 2'-deoxyribonucleoside 5'-triphosphate = DNA(n+1) + diphosphate</text>
        <dbReference type="Rhea" id="RHEA:22508"/>
        <dbReference type="Rhea" id="RHEA-COMP:17339"/>
        <dbReference type="Rhea" id="RHEA-COMP:17340"/>
        <dbReference type="ChEBI" id="CHEBI:33019"/>
        <dbReference type="ChEBI" id="CHEBI:61560"/>
        <dbReference type="ChEBI" id="CHEBI:173112"/>
        <dbReference type="EC" id="2.7.7.7"/>
    </reaction>
</comment>
<dbReference type="InterPro" id="IPR043502">
    <property type="entry name" value="DNA/RNA_pol_sf"/>
</dbReference>
<comment type="subcellular location">
    <subcellularLocation>
        <location evidence="5">Cytoplasm</location>
    </subcellularLocation>
</comment>
<keyword evidence="2 5" id="KW-0515">Mutator protein</keyword>
<sequence>MASARIIFHIDMNSFYASVEIANHPELTGKPLAIAGKTEERHGIIVTSSYEARKLGIRTTMTVREARTLCSDLIVRHPDFSLYHQTSEQLFDMLKEYTPFVEKASIDEGYLDVSALIQRVHPMELATQIQNRIASQLRLPCSIGIAPNKFLAKMASNMKKPMGMFVIRKRELAAILWPMSIGKMHGVGPKTEKKFRAAGIETIGDLAKQNPQQIEQNYGVNGRRLYDMANGRDNRSVDPDAWDRYKSIGHSVTLSRDTHAVGVIRETLHQLSKKLALQIKKEHVASYEIIVTIRFHDWKTITRHKTTVQPLRNLDEIECLAFSVFQANWNGKDVRLLGITLASFQSVVDSTKQLDLFSYQEDAQTERIVDLIDKINDQFGENTLLPATRLLDKKRTDTTSKLEVPLNKYN</sequence>
<dbReference type="Gene3D" id="3.30.70.270">
    <property type="match status" value="1"/>
</dbReference>
<feature type="site" description="Substrate discrimination" evidence="5">
    <location>
        <position position="16"/>
    </location>
</feature>
<dbReference type="InterPro" id="IPR024728">
    <property type="entry name" value="PolY_HhH_motif"/>
</dbReference>
<evidence type="ECO:0000256" key="2">
    <source>
        <dbReference type="ARBA" id="ARBA00022457"/>
    </source>
</evidence>
<dbReference type="EMBL" id="FOOY01000003">
    <property type="protein sequence ID" value="SFF94184.1"/>
    <property type="molecule type" value="Genomic_DNA"/>
</dbReference>
<dbReference type="RefSeq" id="WP_093668902.1">
    <property type="nucleotide sequence ID" value="NZ_FOOY01000003.1"/>
</dbReference>
<keyword evidence="5" id="KW-0234">DNA repair</keyword>
<keyword evidence="5" id="KW-0235">DNA replication</keyword>
<dbReference type="NCBIfam" id="NF002492">
    <property type="entry name" value="PRK01810.1"/>
    <property type="match status" value="1"/>
</dbReference>
<dbReference type="GO" id="GO:0003887">
    <property type="term" value="F:DNA-directed DNA polymerase activity"/>
    <property type="evidence" value="ECO:0007669"/>
    <property type="project" value="UniProtKB-UniRule"/>
</dbReference>
<keyword evidence="3 5" id="KW-0548">Nucleotidyltransferase</keyword>
<feature type="domain" description="UmuC" evidence="6">
    <location>
        <begin position="7"/>
        <end position="188"/>
    </location>
</feature>
<dbReference type="Gene3D" id="1.10.150.20">
    <property type="entry name" value="5' to 3' exonuclease, C-terminal subdomain"/>
    <property type="match status" value="1"/>
</dbReference>
<comment type="cofactor">
    <cofactor evidence="5">
        <name>Mg(2+)</name>
        <dbReference type="ChEBI" id="CHEBI:18420"/>
    </cofactor>
    <text evidence="5">Binds 2 magnesium ions per subunit.</text>
</comment>
<dbReference type="InterPro" id="IPR036775">
    <property type="entry name" value="DNA_pol_Y-fam_lit_finger_sf"/>
</dbReference>
<comment type="subunit">
    <text evidence="5">Monomer.</text>
</comment>
<dbReference type="GO" id="GO:0006261">
    <property type="term" value="P:DNA-templated DNA replication"/>
    <property type="evidence" value="ECO:0007669"/>
    <property type="project" value="UniProtKB-UniRule"/>
</dbReference>
<dbReference type="AlphaFoldDB" id="A0A1I2MRR9"/>
<name>A0A1I2MRR9_9BACL</name>
<keyword evidence="8" id="KW-1185">Reference proteome</keyword>
<evidence type="ECO:0000256" key="3">
    <source>
        <dbReference type="ARBA" id="ARBA00022695"/>
    </source>
</evidence>
<dbReference type="OrthoDB" id="9808813at2"/>
<keyword evidence="5" id="KW-0460">Magnesium</keyword>
<dbReference type="InterPro" id="IPR017961">
    <property type="entry name" value="DNA_pol_Y-fam_little_finger"/>
</dbReference>
<proteinExistence type="inferred from homology"/>
<dbReference type="GO" id="GO:0042276">
    <property type="term" value="P:error-prone translesion synthesis"/>
    <property type="evidence" value="ECO:0007669"/>
    <property type="project" value="TreeGrafter"/>
</dbReference>
<evidence type="ECO:0000256" key="1">
    <source>
        <dbReference type="ARBA" id="ARBA00010945"/>
    </source>
</evidence>